<dbReference type="EMBL" id="JACKTY010000047">
    <property type="protein sequence ID" value="MCV7229750.1"/>
    <property type="molecule type" value="Genomic_DNA"/>
</dbReference>
<dbReference type="InterPro" id="IPR003870">
    <property type="entry name" value="DUF222"/>
</dbReference>
<keyword evidence="4" id="KW-1185">Reference proteome</keyword>
<name>A0ABT3CJX3_9MYCO</name>
<evidence type="ECO:0000313" key="4">
    <source>
        <dbReference type="Proteomes" id="UP001526201"/>
    </source>
</evidence>
<reference evidence="3 4" key="1">
    <citation type="journal article" date="2022" name="BMC Genomics">
        <title>Comparative genome analysis of mycobacteria focusing on tRNA and non-coding RNA.</title>
        <authorList>
            <person name="Behra P.R.K."/>
            <person name="Pettersson B.M.F."/>
            <person name="Ramesh M."/>
            <person name="Das S."/>
            <person name="Dasgupta S."/>
            <person name="Kirsebom L.A."/>
        </authorList>
    </citation>
    <scope>NUCLEOTIDE SEQUENCE [LARGE SCALE GENOMIC DNA]</scope>
    <source>
        <strain evidence="3 4">DSM 44078</strain>
    </source>
</reference>
<evidence type="ECO:0000256" key="1">
    <source>
        <dbReference type="SAM" id="MobiDB-lite"/>
    </source>
</evidence>
<organism evidence="3 4">
    <name type="scientific">Mycolicibacterium komossense</name>
    <dbReference type="NCBI Taxonomy" id="1779"/>
    <lineage>
        <taxon>Bacteria</taxon>
        <taxon>Bacillati</taxon>
        <taxon>Actinomycetota</taxon>
        <taxon>Actinomycetes</taxon>
        <taxon>Mycobacteriales</taxon>
        <taxon>Mycobacteriaceae</taxon>
        <taxon>Mycolicibacterium</taxon>
    </lineage>
</organism>
<sequence>MDPVAEARVMAALEAVDAAYSVLADTCTDGVGPAFRMAVAVRLEAAARHHMGLSYRVAGEICDPPDGPAKRGVKARLARELRVNRSEVDRRAKLAARVRGRRVGLGSDALPPELPRLAKALREGLVGEAHIVEVCKALDALPRWVSPVQKSWAEKKLVRHATKQDPAFVAVVGKALDAMLNPDGVFDDRDRQARRAVTMGRQGPDGMSKISGYLTPEARAYFEAISAAVRPGYHVPDTEQTAVDATTDIRTPGQRRHDALVWGMRTALESGNLGAHRGIAVMVIARTTVQDLEQAARAVADQSVPMPPPATTGGGSWLPMRELIAMAAQGAMPYLAVFDGHSERPLYLARGQRLATADHRIICYARDRGCTRPGCTVPGYGCEVHHAPAWVPDGPGDADKLFFACGPDNRAEAVGDYETTVTAEGRLGWSDGTGPPEVNRIHHPEELLAEDDP</sequence>
<accession>A0ABT3CJX3</accession>
<dbReference type="Proteomes" id="UP001526201">
    <property type="component" value="Unassembled WGS sequence"/>
</dbReference>
<dbReference type="Pfam" id="PF02720">
    <property type="entry name" value="DUF222"/>
    <property type="match status" value="1"/>
</dbReference>
<evidence type="ECO:0000259" key="2">
    <source>
        <dbReference type="Pfam" id="PF02720"/>
    </source>
</evidence>
<feature type="domain" description="DUF222" evidence="2">
    <location>
        <begin position="39"/>
        <end position="367"/>
    </location>
</feature>
<dbReference type="InterPro" id="IPR003615">
    <property type="entry name" value="HNH_nuc"/>
</dbReference>
<comment type="caution">
    <text evidence="3">The sequence shown here is derived from an EMBL/GenBank/DDBJ whole genome shotgun (WGS) entry which is preliminary data.</text>
</comment>
<gene>
    <name evidence="3" type="ORF">H7J73_27460</name>
</gene>
<dbReference type="RefSeq" id="WP_264071021.1">
    <property type="nucleotide sequence ID" value="NZ_JACKTY010000047.1"/>
</dbReference>
<protein>
    <submittedName>
        <fullName evidence="3">DUF222 domain-containing protein</fullName>
    </submittedName>
</protein>
<evidence type="ECO:0000313" key="3">
    <source>
        <dbReference type="EMBL" id="MCV7229750.1"/>
    </source>
</evidence>
<proteinExistence type="predicted"/>
<feature type="region of interest" description="Disordered" evidence="1">
    <location>
        <begin position="425"/>
        <end position="453"/>
    </location>
</feature>
<dbReference type="CDD" id="cd00085">
    <property type="entry name" value="HNHc"/>
    <property type="match status" value="1"/>
</dbReference>